<evidence type="ECO:0000313" key="1">
    <source>
        <dbReference type="EMBL" id="KRR13484.1"/>
    </source>
</evidence>
<dbReference type="AlphaFoldDB" id="A0A0R3M082"/>
<proteinExistence type="predicted"/>
<comment type="caution">
    <text evidence="1">The sequence shown here is derived from an EMBL/GenBank/DDBJ whole genome shotgun (WGS) entry which is preliminary data.</text>
</comment>
<name>A0A0R3M082_9BRAD</name>
<evidence type="ECO:0000313" key="2">
    <source>
        <dbReference type="Proteomes" id="UP000050863"/>
    </source>
</evidence>
<accession>A0A0R3M082</accession>
<organism evidence="1 2">
    <name type="scientific">Bradyrhizobium jicamae</name>
    <dbReference type="NCBI Taxonomy" id="280332"/>
    <lineage>
        <taxon>Bacteria</taxon>
        <taxon>Pseudomonadati</taxon>
        <taxon>Pseudomonadota</taxon>
        <taxon>Alphaproteobacteria</taxon>
        <taxon>Hyphomicrobiales</taxon>
        <taxon>Nitrobacteraceae</taxon>
        <taxon>Bradyrhizobium</taxon>
    </lineage>
</organism>
<sequence length="70" mass="7925">MNTISFAVFGESNPFVRTVPCRTLTNTLSIVFDPAQMSSMLGRELKERERCLAILDQALGPRVRLWHGVF</sequence>
<reference evidence="1 2" key="1">
    <citation type="submission" date="2014-03" db="EMBL/GenBank/DDBJ databases">
        <title>Bradyrhizobium valentinum sp. nov., isolated from effective nodules of Lupinus mariae-josephae, a lupine endemic of basic-lime soils in Eastern Spain.</title>
        <authorList>
            <person name="Duran D."/>
            <person name="Rey L."/>
            <person name="Navarro A."/>
            <person name="Busquets A."/>
            <person name="Imperial J."/>
            <person name="Ruiz-Argueso T."/>
        </authorList>
    </citation>
    <scope>NUCLEOTIDE SEQUENCE [LARGE SCALE GENOMIC DNA]</scope>
    <source>
        <strain evidence="1 2">PAC68</strain>
    </source>
</reference>
<dbReference type="EMBL" id="LLXZ01000026">
    <property type="protein sequence ID" value="KRR13484.1"/>
    <property type="molecule type" value="Genomic_DNA"/>
</dbReference>
<keyword evidence="2" id="KW-1185">Reference proteome</keyword>
<dbReference type="Proteomes" id="UP000050863">
    <property type="component" value="Unassembled WGS sequence"/>
</dbReference>
<gene>
    <name evidence="1" type="ORF">CQ12_40615</name>
</gene>
<protein>
    <submittedName>
        <fullName evidence="1">Uncharacterized protein</fullName>
    </submittedName>
</protein>